<proteinExistence type="predicted"/>
<sequence length="391" mass="42735">MHYIRLLRSPVVGRGRVHASIKVVLTITTDLGDSFLSPREPLELSVIGAYTERRDGNDQLIPIELAQGCALRWRAGMRVLKFDVPLPPQPVATIQIRPSNGALAALSTTDISRSKHGLVIAAYANISRPSDAATAPVSFRSLRLPVSQDTAAQVMQVEEDIGESIARHIWDAGITAVSLIADICLDNRPEGLETTLPLLRNILRPEHHRPLNILELGCGVGILSIGMARILSTGQDGTTVNILMTDLPEAEERARANIARQAEGLRAAATTLDFEPLNWEDGKHGVFGKKAKSYAWDLIVLSDCTYNVDMLQPLIRTLSALYSHSFGHGSCAGVPVKTDVFLATKQRHSSEKVLFDLMSSDGWVVREQTVLRLPVLNGEGQSVELYLFGKE</sequence>
<keyword evidence="1" id="KW-0808">Transferase</keyword>
<accession>A0ABQ0GE96</accession>
<dbReference type="EMBL" id="BAAFSV010000003">
    <property type="protein sequence ID" value="GAB1316086.1"/>
    <property type="molecule type" value="Genomic_DNA"/>
</dbReference>
<dbReference type="RefSeq" id="XP_070917817.1">
    <property type="nucleotide sequence ID" value="XM_071061716.1"/>
</dbReference>
<dbReference type="InterPro" id="IPR019410">
    <property type="entry name" value="Methyltransf_16"/>
</dbReference>
<dbReference type="GO" id="GO:0008168">
    <property type="term" value="F:methyltransferase activity"/>
    <property type="evidence" value="ECO:0007669"/>
    <property type="project" value="UniProtKB-KW"/>
</dbReference>
<reference evidence="1 2" key="1">
    <citation type="submission" date="2024-09" db="EMBL/GenBank/DDBJ databases">
        <title>Itraconazole resistance in Madurella fahalii resulting from another homologue of gene encoding cytochrome P450 14-alpha sterol demethylase (CYP51).</title>
        <authorList>
            <person name="Yoshioka I."/>
            <person name="Fahal A.H."/>
            <person name="Kaneko S."/>
            <person name="Yaguchi T."/>
        </authorList>
    </citation>
    <scope>NUCLEOTIDE SEQUENCE [LARGE SCALE GENOMIC DNA]</scope>
    <source>
        <strain evidence="1 2">IFM 68171</strain>
    </source>
</reference>
<dbReference type="InterPro" id="IPR029063">
    <property type="entry name" value="SAM-dependent_MTases_sf"/>
</dbReference>
<protein>
    <submittedName>
        <fullName evidence="1">Methyltransferase-domain-containing protein</fullName>
    </submittedName>
</protein>
<keyword evidence="2" id="KW-1185">Reference proteome</keyword>
<organism evidence="1 2">
    <name type="scientific">Madurella fahalii</name>
    <dbReference type="NCBI Taxonomy" id="1157608"/>
    <lineage>
        <taxon>Eukaryota</taxon>
        <taxon>Fungi</taxon>
        <taxon>Dikarya</taxon>
        <taxon>Ascomycota</taxon>
        <taxon>Pezizomycotina</taxon>
        <taxon>Sordariomycetes</taxon>
        <taxon>Sordariomycetidae</taxon>
        <taxon>Sordariales</taxon>
        <taxon>Sordariales incertae sedis</taxon>
        <taxon>Madurella</taxon>
    </lineage>
</organism>
<dbReference type="Pfam" id="PF10294">
    <property type="entry name" value="Methyltransf_16"/>
    <property type="match status" value="1"/>
</dbReference>
<gene>
    <name evidence="1" type="ORF">MFIFM68171_06296</name>
</gene>
<evidence type="ECO:0000313" key="2">
    <source>
        <dbReference type="Proteomes" id="UP001628179"/>
    </source>
</evidence>
<dbReference type="PANTHER" id="PTHR14614">
    <property type="entry name" value="HEPATOCELLULAR CARCINOMA-ASSOCIATED ANTIGEN"/>
    <property type="match status" value="1"/>
</dbReference>
<dbReference type="Gene3D" id="3.40.50.150">
    <property type="entry name" value="Vaccinia Virus protein VP39"/>
    <property type="match status" value="1"/>
</dbReference>
<dbReference type="GeneID" id="98177039"/>
<dbReference type="SUPFAM" id="SSF53335">
    <property type="entry name" value="S-adenosyl-L-methionine-dependent methyltransferases"/>
    <property type="match status" value="1"/>
</dbReference>
<dbReference type="Proteomes" id="UP001628179">
    <property type="component" value="Unassembled WGS sequence"/>
</dbReference>
<evidence type="ECO:0000313" key="1">
    <source>
        <dbReference type="EMBL" id="GAB1316086.1"/>
    </source>
</evidence>
<dbReference type="GO" id="GO:0032259">
    <property type="term" value="P:methylation"/>
    <property type="evidence" value="ECO:0007669"/>
    <property type="project" value="UniProtKB-KW"/>
</dbReference>
<dbReference type="PANTHER" id="PTHR14614:SF132">
    <property type="entry name" value="PROTEIN-LYSINE METHYLTRANSFERASE C42C1.13"/>
    <property type="match status" value="1"/>
</dbReference>
<keyword evidence="1" id="KW-0489">Methyltransferase</keyword>
<name>A0ABQ0GE96_9PEZI</name>
<comment type="caution">
    <text evidence="1">The sequence shown here is derived from an EMBL/GenBank/DDBJ whole genome shotgun (WGS) entry which is preliminary data.</text>
</comment>